<evidence type="ECO:0000313" key="13">
    <source>
        <dbReference type="Proteomes" id="UP000193218"/>
    </source>
</evidence>
<dbReference type="Gene3D" id="1.20.1250.20">
    <property type="entry name" value="MFS general substrate transporter like domains"/>
    <property type="match status" value="1"/>
</dbReference>
<comment type="caution">
    <text evidence="12">The sequence shown here is derived from an EMBL/GenBank/DDBJ whole genome shotgun (WGS) entry which is preliminary data.</text>
</comment>
<dbReference type="SUPFAM" id="SSF103473">
    <property type="entry name" value="MFS general substrate transporter"/>
    <property type="match status" value="1"/>
</dbReference>
<evidence type="ECO:0000256" key="10">
    <source>
        <dbReference type="SAM" id="Phobius"/>
    </source>
</evidence>
<dbReference type="Pfam" id="PF00083">
    <property type="entry name" value="Sugar_tr"/>
    <property type="match status" value="1"/>
</dbReference>
<feature type="transmembrane region" description="Helical" evidence="10">
    <location>
        <begin position="81"/>
        <end position="99"/>
    </location>
</feature>
<evidence type="ECO:0000256" key="2">
    <source>
        <dbReference type="ARBA" id="ARBA00010992"/>
    </source>
</evidence>
<feature type="transmembrane region" description="Helical" evidence="10">
    <location>
        <begin position="169"/>
        <end position="188"/>
    </location>
</feature>
<evidence type="ECO:0000256" key="5">
    <source>
        <dbReference type="ARBA" id="ARBA00022989"/>
    </source>
</evidence>
<keyword evidence="12" id="KW-0762">Sugar transport</keyword>
<dbReference type="InterPro" id="IPR005829">
    <property type="entry name" value="Sugar_transporter_CS"/>
</dbReference>
<keyword evidence="13" id="KW-1185">Reference proteome</keyword>
<feature type="domain" description="Major facilitator superfamily (MFS) profile" evidence="11">
    <location>
        <begin position="35"/>
        <end position="500"/>
    </location>
</feature>
<proteinExistence type="inferred from homology"/>
<dbReference type="GO" id="GO:0005351">
    <property type="term" value="F:carbohydrate:proton symporter activity"/>
    <property type="evidence" value="ECO:0007669"/>
    <property type="project" value="TreeGrafter"/>
</dbReference>
<gene>
    <name evidence="12" type="ORF">BD324DRAFT_652651</name>
</gene>
<evidence type="ECO:0000313" key="12">
    <source>
        <dbReference type="EMBL" id="ORX34929.1"/>
    </source>
</evidence>
<feature type="transmembrane region" description="Helical" evidence="10">
    <location>
        <begin position="208"/>
        <end position="229"/>
    </location>
</feature>
<dbReference type="FunFam" id="1.20.1250.20:FF:000026">
    <property type="entry name" value="MFS quinate transporter QutD"/>
    <property type="match status" value="1"/>
</dbReference>
<dbReference type="RefSeq" id="XP_021869145.1">
    <property type="nucleotide sequence ID" value="XM_022018529.1"/>
</dbReference>
<dbReference type="GO" id="GO:0016020">
    <property type="term" value="C:membrane"/>
    <property type="evidence" value="ECO:0007669"/>
    <property type="project" value="UniProtKB-SubCell"/>
</dbReference>
<evidence type="ECO:0000256" key="6">
    <source>
        <dbReference type="ARBA" id="ARBA00023136"/>
    </source>
</evidence>
<sequence>MGGGAVAGGDFEAVLAEKQNLGWRGLFKNGKIIAITCFASLGGVLYGYNQGVFSQVQVMYSFEHRYADTFLKGSEHSVTRGLVTSILELGAFFGSLIAGPLADSFSRKYSIAGWCIVFMTGTAVQAGANYSIACIYAGRFVGGLGVGALSMLVPMFNAELAPPGIRGSLVALQQLAITFGILVSYWIAYGTNYIGGTGAGQSSTAWRLPLSLQLIPAFILAVGICFLPFSPRWLMLRGREEECLSTLAYLRNHPEDHVEVQYEFRALQAERLVEREAAKERYSTDDTNWRTSLKDYKRLFTTKPLLHRLMLGASAQGLQQWTGINAIIYYAPIIFQQVGLEGNTISLLATGVVGIVNFVFTLPAVLFVDNFGRKPMLALGEANMAIAHATVGAIIAVYGGDFPNHKSAGNGAVFMIYWFIVWFAMTWGPLAWVVSAEVFPLDMRAKGMSVSSAVNWIMNFTVAMTTPVMIDNIGYKTYMVFMTFCIVGFIYSVVILPELRGLSLEEVDRIFNDQSGAEDRARRERVAKQIGLDKVAQNVQHKEGTNTVGDAEKGNRPVRSRLREEPESPTSTVI</sequence>
<comment type="subcellular location">
    <subcellularLocation>
        <location evidence="1">Membrane</location>
        <topology evidence="1">Multi-pass membrane protein</topology>
    </subcellularLocation>
</comment>
<accession>A0A1Y1UA76</accession>
<dbReference type="PROSITE" id="PS00217">
    <property type="entry name" value="SUGAR_TRANSPORT_2"/>
    <property type="match status" value="1"/>
</dbReference>
<feature type="transmembrane region" description="Helical" evidence="10">
    <location>
        <begin position="380"/>
        <end position="400"/>
    </location>
</feature>
<feature type="transmembrane region" description="Helical" evidence="10">
    <location>
        <begin position="412"/>
        <end position="433"/>
    </location>
</feature>
<feature type="compositionally biased region" description="Basic and acidic residues" evidence="9">
    <location>
        <begin position="541"/>
        <end position="566"/>
    </location>
</feature>
<dbReference type="InterPro" id="IPR020846">
    <property type="entry name" value="MFS_dom"/>
</dbReference>
<feature type="transmembrane region" description="Helical" evidence="10">
    <location>
        <begin position="111"/>
        <end position="130"/>
    </location>
</feature>
<comment type="catalytic activity">
    <reaction evidence="7">
        <text>myo-inositol(out) + H(+)(out) = myo-inositol(in) + H(+)(in)</text>
        <dbReference type="Rhea" id="RHEA:60364"/>
        <dbReference type="ChEBI" id="CHEBI:15378"/>
        <dbReference type="ChEBI" id="CHEBI:17268"/>
    </reaction>
</comment>
<protein>
    <submittedName>
        <fullName evidence="12">Putative high-affinity glucose transporter of the major facilitator superfamily</fullName>
    </submittedName>
</protein>
<name>A0A1Y1UA76_9TREE</name>
<dbReference type="NCBIfam" id="TIGR00879">
    <property type="entry name" value="SP"/>
    <property type="match status" value="1"/>
</dbReference>
<dbReference type="InterPro" id="IPR050360">
    <property type="entry name" value="MFS_Sugar_Transporters"/>
</dbReference>
<dbReference type="PANTHER" id="PTHR48022">
    <property type="entry name" value="PLASTIDIC GLUCOSE TRANSPORTER 4"/>
    <property type="match status" value="1"/>
</dbReference>
<keyword evidence="3 8" id="KW-0813">Transport</keyword>
<evidence type="ECO:0000256" key="7">
    <source>
        <dbReference type="ARBA" id="ARBA00049119"/>
    </source>
</evidence>
<dbReference type="PANTHER" id="PTHR48022:SF2">
    <property type="entry name" value="PLASTIDIC GLUCOSE TRANSPORTER 4"/>
    <property type="match status" value="1"/>
</dbReference>
<dbReference type="Proteomes" id="UP000193218">
    <property type="component" value="Unassembled WGS sequence"/>
</dbReference>
<dbReference type="EMBL" id="NBSH01000012">
    <property type="protein sequence ID" value="ORX34929.1"/>
    <property type="molecule type" value="Genomic_DNA"/>
</dbReference>
<dbReference type="InterPro" id="IPR036259">
    <property type="entry name" value="MFS_trans_sf"/>
</dbReference>
<evidence type="ECO:0000256" key="8">
    <source>
        <dbReference type="RuleBase" id="RU003346"/>
    </source>
</evidence>
<comment type="similarity">
    <text evidence="2 8">Belongs to the major facilitator superfamily. Sugar transporter (TC 2.A.1.1) family.</text>
</comment>
<dbReference type="STRING" id="4999.A0A1Y1UA76"/>
<evidence type="ECO:0000256" key="3">
    <source>
        <dbReference type="ARBA" id="ARBA00022448"/>
    </source>
</evidence>
<feature type="transmembrane region" description="Helical" evidence="10">
    <location>
        <begin position="136"/>
        <end position="157"/>
    </location>
</feature>
<dbReference type="AlphaFoldDB" id="A0A1Y1UA76"/>
<evidence type="ECO:0000256" key="9">
    <source>
        <dbReference type="SAM" id="MobiDB-lite"/>
    </source>
</evidence>
<reference evidence="12 13" key="1">
    <citation type="submission" date="2017-03" db="EMBL/GenBank/DDBJ databases">
        <title>Widespread Adenine N6-methylation of Active Genes in Fungi.</title>
        <authorList>
            <consortium name="DOE Joint Genome Institute"/>
            <person name="Mondo S.J."/>
            <person name="Dannebaum R.O."/>
            <person name="Kuo R.C."/>
            <person name="Louie K.B."/>
            <person name="Bewick A.J."/>
            <person name="Labutti K."/>
            <person name="Haridas S."/>
            <person name="Kuo A."/>
            <person name="Salamov A."/>
            <person name="Ahrendt S.R."/>
            <person name="Lau R."/>
            <person name="Bowen B.P."/>
            <person name="Lipzen A."/>
            <person name="Sullivan W."/>
            <person name="Andreopoulos W.B."/>
            <person name="Clum A."/>
            <person name="Lindquist E."/>
            <person name="Daum C."/>
            <person name="Northen T.R."/>
            <person name="Ramamoorthy G."/>
            <person name="Schmitz R.J."/>
            <person name="Gryganskyi A."/>
            <person name="Culley D."/>
            <person name="Magnuson J."/>
            <person name="James T.Y."/>
            <person name="O'Malley M.A."/>
            <person name="Stajich J.E."/>
            <person name="Spatafora J.W."/>
            <person name="Visel A."/>
            <person name="Grigoriev I.V."/>
        </authorList>
    </citation>
    <scope>NUCLEOTIDE SEQUENCE [LARGE SCALE GENOMIC DNA]</scope>
    <source>
        <strain evidence="12 13">NRRL Y-17943</strain>
    </source>
</reference>
<dbReference type="OrthoDB" id="8120565at2759"/>
<keyword evidence="6 10" id="KW-0472">Membrane</keyword>
<dbReference type="GeneID" id="33560338"/>
<dbReference type="PROSITE" id="PS00216">
    <property type="entry name" value="SUGAR_TRANSPORT_1"/>
    <property type="match status" value="1"/>
</dbReference>
<dbReference type="PROSITE" id="PS50850">
    <property type="entry name" value="MFS"/>
    <property type="match status" value="1"/>
</dbReference>
<feature type="transmembrane region" description="Helical" evidence="10">
    <location>
        <begin position="453"/>
        <end position="470"/>
    </location>
</feature>
<feature type="region of interest" description="Disordered" evidence="9">
    <location>
        <begin position="541"/>
        <end position="574"/>
    </location>
</feature>
<feature type="transmembrane region" description="Helical" evidence="10">
    <location>
        <begin position="32"/>
        <end position="49"/>
    </location>
</feature>
<organism evidence="12 13">
    <name type="scientific">Kockovaella imperatae</name>
    <dbReference type="NCBI Taxonomy" id="4999"/>
    <lineage>
        <taxon>Eukaryota</taxon>
        <taxon>Fungi</taxon>
        <taxon>Dikarya</taxon>
        <taxon>Basidiomycota</taxon>
        <taxon>Agaricomycotina</taxon>
        <taxon>Tremellomycetes</taxon>
        <taxon>Tremellales</taxon>
        <taxon>Cuniculitremaceae</taxon>
        <taxon>Kockovaella</taxon>
    </lineage>
</organism>
<dbReference type="InParanoid" id="A0A1Y1UA76"/>
<feature type="transmembrane region" description="Helical" evidence="10">
    <location>
        <begin position="476"/>
        <end position="496"/>
    </location>
</feature>
<dbReference type="InterPro" id="IPR003663">
    <property type="entry name" value="Sugar/inositol_transpt"/>
</dbReference>
<keyword evidence="4 10" id="KW-0812">Transmembrane</keyword>
<evidence type="ECO:0000256" key="4">
    <source>
        <dbReference type="ARBA" id="ARBA00022692"/>
    </source>
</evidence>
<evidence type="ECO:0000259" key="11">
    <source>
        <dbReference type="PROSITE" id="PS50850"/>
    </source>
</evidence>
<evidence type="ECO:0000256" key="1">
    <source>
        <dbReference type="ARBA" id="ARBA00004141"/>
    </source>
</evidence>
<dbReference type="PRINTS" id="PR00171">
    <property type="entry name" value="SUGRTRNSPORT"/>
</dbReference>
<dbReference type="CDD" id="cd17356">
    <property type="entry name" value="MFS_HXT"/>
    <property type="match status" value="1"/>
</dbReference>
<keyword evidence="5 10" id="KW-1133">Transmembrane helix</keyword>
<feature type="transmembrane region" description="Helical" evidence="10">
    <location>
        <begin position="347"/>
        <end position="368"/>
    </location>
</feature>
<dbReference type="InterPro" id="IPR005828">
    <property type="entry name" value="MFS_sugar_transport-like"/>
</dbReference>